<reference evidence="2 3" key="1">
    <citation type="journal article" date="2020" name="Cell">
        <title>Large-Scale Comparative Analyses of Tick Genomes Elucidate Their Genetic Diversity and Vector Capacities.</title>
        <authorList>
            <consortium name="Tick Genome and Microbiome Consortium (TIGMIC)"/>
            <person name="Jia N."/>
            <person name="Wang J."/>
            <person name="Shi W."/>
            <person name="Du L."/>
            <person name="Sun Y."/>
            <person name="Zhan W."/>
            <person name="Jiang J.F."/>
            <person name="Wang Q."/>
            <person name="Zhang B."/>
            <person name="Ji P."/>
            <person name="Bell-Sakyi L."/>
            <person name="Cui X.M."/>
            <person name="Yuan T.T."/>
            <person name="Jiang B.G."/>
            <person name="Yang W.F."/>
            <person name="Lam T.T."/>
            <person name="Chang Q.C."/>
            <person name="Ding S.J."/>
            <person name="Wang X.J."/>
            <person name="Zhu J.G."/>
            <person name="Ruan X.D."/>
            <person name="Zhao L."/>
            <person name="Wei J.T."/>
            <person name="Ye R.Z."/>
            <person name="Que T.C."/>
            <person name="Du C.H."/>
            <person name="Zhou Y.H."/>
            <person name="Cheng J.X."/>
            <person name="Dai P.F."/>
            <person name="Guo W.B."/>
            <person name="Han X.H."/>
            <person name="Huang E.J."/>
            <person name="Li L.F."/>
            <person name="Wei W."/>
            <person name="Gao Y.C."/>
            <person name="Liu J.Z."/>
            <person name="Shao H.Z."/>
            <person name="Wang X."/>
            <person name="Wang C.C."/>
            <person name="Yang T.C."/>
            <person name="Huo Q.B."/>
            <person name="Li W."/>
            <person name="Chen H.Y."/>
            <person name="Chen S.E."/>
            <person name="Zhou L.G."/>
            <person name="Ni X.B."/>
            <person name="Tian J.H."/>
            <person name="Sheng Y."/>
            <person name="Liu T."/>
            <person name="Pan Y.S."/>
            <person name="Xia L.Y."/>
            <person name="Li J."/>
            <person name="Zhao F."/>
            <person name="Cao W.C."/>
        </authorList>
    </citation>
    <scope>NUCLEOTIDE SEQUENCE [LARGE SCALE GENOMIC DNA]</scope>
    <source>
        <strain evidence="2">HaeL-2018</strain>
    </source>
</reference>
<dbReference type="EMBL" id="JABSTR010000004">
    <property type="protein sequence ID" value="KAH9366431.1"/>
    <property type="molecule type" value="Genomic_DNA"/>
</dbReference>
<protein>
    <submittedName>
        <fullName evidence="2">Uncharacterized protein</fullName>
    </submittedName>
</protein>
<evidence type="ECO:0000313" key="3">
    <source>
        <dbReference type="Proteomes" id="UP000821853"/>
    </source>
</evidence>
<comment type="caution">
    <text evidence="2">The sequence shown here is derived from an EMBL/GenBank/DDBJ whole genome shotgun (WGS) entry which is preliminary data.</text>
</comment>
<keyword evidence="1" id="KW-0472">Membrane</keyword>
<feature type="transmembrane region" description="Helical" evidence="1">
    <location>
        <begin position="201"/>
        <end position="219"/>
    </location>
</feature>
<name>A0A9J6FUE9_HAELO</name>
<proteinExistence type="predicted"/>
<evidence type="ECO:0000256" key="1">
    <source>
        <dbReference type="SAM" id="Phobius"/>
    </source>
</evidence>
<dbReference type="VEuPathDB" id="VectorBase:HLOH_058187"/>
<keyword evidence="1" id="KW-1133">Transmembrane helix</keyword>
<feature type="transmembrane region" description="Helical" evidence="1">
    <location>
        <begin position="22"/>
        <end position="43"/>
    </location>
</feature>
<keyword evidence="3" id="KW-1185">Reference proteome</keyword>
<accession>A0A9J6FUE9</accession>
<dbReference type="Proteomes" id="UP000821853">
    <property type="component" value="Chromosome 2"/>
</dbReference>
<gene>
    <name evidence="2" type="ORF">HPB48_006064</name>
</gene>
<dbReference type="OrthoDB" id="6491205at2759"/>
<dbReference type="AlphaFoldDB" id="A0A9J6FUE9"/>
<sequence>MYVESQQSNSKMTDAAQLNKSIYLTFCTAVYVEAALNSVLLLLRAPTFVEILRMLCGLLVEADFGVPPRLQRQMQRFAWKAAIAFLNVVLHIYSDFGTALLVDDWRQLEPFFKNVAISHAFLGVPFLSFMCVSTRLWFMYISQAVALCVACIHRSLGCCLRSRSTPNRRKALLVDRMRVQLGLLGSCVKLASWLLGPSLLYAYAYSVPILCAAAYYTIVPELKFRIRLFFLFFWMLHWLSILLPVITAQRMKRAVRGTFHAWRARAIARDSCHWEPTRFGLPPVRATNVYNHACKEGFTAMLIQMQESKLTAIGPCCSS</sequence>
<organism evidence="2 3">
    <name type="scientific">Haemaphysalis longicornis</name>
    <name type="common">Bush tick</name>
    <dbReference type="NCBI Taxonomy" id="44386"/>
    <lineage>
        <taxon>Eukaryota</taxon>
        <taxon>Metazoa</taxon>
        <taxon>Ecdysozoa</taxon>
        <taxon>Arthropoda</taxon>
        <taxon>Chelicerata</taxon>
        <taxon>Arachnida</taxon>
        <taxon>Acari</taxon>
        <taxon>Parasitiformes</taxon>
        <taxon>Ixodida</taxon>
        <taxon>Ixodoidea</taxon>
        <taxon>Ixodidae</taxon>
        <taxon>Haemaphysalinae</taxon>
        <taxon>Haemaphysalis</taxon>
    </lineage>
</organism>
<keyword evidence="1" id="KW-0812">Transmembrane</keyword>
<feature type="transmembrane region" description="Helical" evidence="1">
    <location>
        <begin position="226"/>
        <end position="246"/>
    </location>
</feature>
<evidence type="ECO:0000313" key="2">
    <source>
        <dbReference type="EMBL" id="KAH9366431.1"/>
    </source>
</evidence>
<feature type="transmembrane region" description="Helical" evidence="1">
    <location>
        <begin position="77"/>
        <end position="94"/>
    </location>
</feature>